<dbReference type="Proteomes" id="UP000499080">
    <property type="component" value="Unassembled WGS sequence"/>
</dbReference>
<dbReference type="OrthoDB" id="6431520at2759"/>
<sequence length="105" mass="12118">MPWRRKRPGMLSHGVVPLTRQYPYCSQDSRIASKFQVGDLEHPYSQDLATNLGSKNLSAKRFSSDSDVKTDKDDGHERDFYQSGLNKLVLRSDKRLDRFGDDVER</sequence>
<dbReference type="EMBL" id="BGPR01004627">
    <property type="protein sequence ID" value="GBN01541.1"/>
    <property type="molecule type" value="Genomic_DNA"/>
</dbReference>
<accession>A0A4Y2KGG4</accession>
<gene>
    <name evidence="1" type="ORF">AVEN_109799_1</name>
</gene>
<evidence type="ECO:0000313" key="1">
    <source>
        <dbReference type="EMBL" id="GBN01541.1"/>
    </source>
</evidence>
<name>A0A4Y2KGG4_ARAVE</name>
<organism evidence="1 2">
    <name type="scientific">Araneus ventricosus</name>
    <name type="common">Orbweaver spider</name>
    <name type="synonym">Epeira ventricosa</name>
    <dbReference type="NCBI Taxonomy" id="182803"/>
    <lineage>
        <taxon>Eukaryota</taxon>
        <taxon>Metazoa</taxon>
        <taxon>Ecdysozoa</taxon>
        <taxon>Arthropoda</taxon>
        <taxon>Chelicerata</taxon>
        <taxon>Arachnida</taxon>
        <taxon>Araneae</taxon>
        <taxon>Araneomorphae</taxon>
        <taxon>Entelegynae</taxon>
        <taxon>Araneoidea</taxon>
        <taxon>Araneidae</taxon>
        <taxon>Araneus</taxon>
    </lineage>
</organism>
<dbReference type="AlphaFoldDB" id="A0A4Y2KGG4"/>
<comment type="caution">
    <text evidence="1">The sequence shown here is derived from an EMBL/GenBank/DDBJ whole genome shotgun (WGS) entry which is preliminary data.</text>
</comment>
<proteinExistence type="predicted"/>
<protein>
    <submittedName>
        <fullName evidence="1">Uncharacterized protein</fullName>
    </submittedName>
</protein>
<keyword evidence="2" id="KW-1185">Reference proteome</keyword>
<evidence type="ECO:0000313" key="2">
    <source>
        <dbReference type="Proteomes" id="UP000499080"/>
    </source>
</evidence>
<reference evidence="1 2" key="1">
    <citation type="journal article" date="2019" name="Sci. Rep.">
        <title>Orb-weaving spider Araneus ventricosus genome elucidates the spidroin gene catalogue.</title>
        <authorList>
            <person name="Kono N."/>
            <person name="Nakamura H."/>
            <person name="Ohtoshi R."/>
            <person name="Moran D.A.P."/>
            <person name="Shinohara A."/>
            <person name="Yoshida Y."/>
            <person name="Fujiwara M."/>
            <person name="Mori M."/>
            <person name="Tomita M."/>
            <person name="Arakawa K."/>
        </authorList>
    </citation>
    <scope>NUCLEOTIDE SEQUENCE [LARGE SCALE GENOMIC DNA]</scope>
</reference>